<keyword evidence="2" id="KW-1185">Reference proteome</keyword>
<accession>A0A2R8CDR5</accession>
<evidence type="ECO:0000313" key="1">
    <source>
        <dbReference type="EMBL" id="SPJ30587.1"/>
    </source>
</evidence>
<organism evidence="1 2">
    <name type="scientific">Falsiruegeria mediterranea M17</name>
    <dbReference type="NCBI Taxonomy" id="1200281"/>
    <lineage>
        <taxon>Bacteria</taxon>
        <taxon>Pseudomonadati</taxon>
        <taxon>Pseudomonadota</taxon>
        <taxon>Alphaproteobacteria</taxon>
        <taxon>Rhodobacterales</taxon>
        <taxon>Roseobacteraceae</taxon>
        <taxon>Falsiruegeria</taxon>
    </lineage>
</organism>
<reference evidence="2" key="1">
    <citation type="submission" date="2018-03" db="EMBL/GenBank/DDBJ databases">
        <authorList>
            <person name="Rodrigo-Torres L."/>
            <person name="Arahal R. D."/>
            <person name="Lucena T."/>
        </authorList>
    </citation>
    <scope>NUCLEOTIDE SEQUENCE [LARGE SCALE GENOMIC DNA]</scope>
    <source>
        <strain evidence="2">CECT 7615</strain>
    </source>
</reference>
<dbReference type="InterPro" id="IPR012292">
    <property type="entry name" value="Globin/Proto"/>
</dbReference>
<dbReference type="EMBL" id="ONZG01000012">
    <property type="protein sequence ID" value="SPJ30587.1"/>
    <property type="molecule type" value="Genomic_DNA"/>
</dbReference>
<dbReference type="OrthoDB" id="25954at2"/>
<dbReference type="SUPFAM" id="SSF46458">
    <property type="entry name" value="Globin-like"/>
    <property type="match status" value="1"/>
</dbReference>
<dbReference type="Gene3D" id="1.10.490.10">
    <property type="entry name" value="Globins"/>
    <property type="match status" value="1"/>
</dbReference>
<gene>
    <name evidence="1" type="primary">ctb</name>
    <name evidence="1" type="ORF">TRM7615_04121</name>
</gene>
<dbReference type="GO" id="GO:0019825">
    <property type="term" value="F:oxygen binding"/>
    <property type="evidence" value="ECO:0007669"/>
    <property type="project" value="InterPro"/>
</dbReference>
<dbReference type="Proteomes" id="UP000244898">
    <property type="component" value="Unassembled WGS sequence"/>
</dbReference>
<proteinExistence type="predicted"/>
<sequence>MNIDRSPKADITRADIQALLVEFYTRVRANEAIGPIFHHHIGEDDAVWAIHLAKIEDFWANVMLRDRAYKGNPMQTHLAMPEITPSHFDIWLNLFKTTAHEVLSPDKADLFDLMARRIGQSLMMGMQRAHSNQVPNLG</sequence>
<dbReference type="AlphaFoldDB" id="A0A2R8CDR5"/>
<name>A0A2R8CDR5_9RHOB</name>
<dbReference type="GO" id="GO:0020037">
    <property type="term" value="F:heme binding"/>
    <property type="evidence" value="ECO:0007669"/>
    <property type="project" value="InterPro"/>
</dbReference>
<protein>
    <submittedName>
        <fullName evidence="1">Group 3 truncated hemoglobin ctb</fullName>
    </submittedName>
</protein>
<dbReference type="InterPro" id="IPR009050">
    <property type="entry name" value="Globin-like_sf"/>
</dbReference>
<evidence type="ECO:0000313" key="2">
    <source>
        <dbReference type="Proteomes" id="UP000244898"/>
    </source>
</evidence>
<dbReference type="RefSeq" id="WP_108791195.1">
    <property type="nucleotide sequence ID" value="NZ_ONZG01000012.1"/>
</dbReference>
<dbReference type="CDD" id="cd08916">
    <property type="entry name" value="TrHb3_P"/>
    <property type="match status" value="1"/>
</dbReference>